<sequence length="312" mass="33269">MVRKNKVLLVGDGAVGSSFAFSLLQNTDFLDELVIVDIKQDKIQGDALDLEDVTSMSSPVDVHAGTYDDASDADIAVITAGIPRKPGESRLDLVAKNEKILKSIVTPIVESGFNGIFVVSSNPVDILTTLTQRLSGFPREKVIGTGTSLDSARLHVVLAKACHVPVNQVNAYVLGEHGDTSFVNFDEALIDGKPLSDCLDLTDDVKADIETQVRKKGGKIIGLKGATFYGVARSLSQICKAILENQDTVMPVSAPINNHYGLSDELYIGTPAIINGSGIAGVIETALSHEEVAKMQHSATKMQEVLDNLAVK</sequence>
<evidence type="ECO:0000259" key="14">
    <source>
        <dbReference type="Pfam" id="PF00056"/>
    </source>
</evidence>
<name>A0A0R1KK73_9LACO</name>
<feature type="binding site" evidence="10">
    <location>
        <position position="145"/>
    </location>
    <ligand>
        <name>NAD(+)</name>
        <dbReference type="ChEBI" id="CHEBI:57540"/>
    </ligand>
</feature>
<dbReference type="SUPFAM" id="SSF56327">
    <property type="entry name" value="LDH C-terminal domain-like"/>
    <property type="match status" value="1"/>
</dbReference>
<feature type="domain" description="Lactate/malate dehydrogenase C-terminal" evidence="15">
    <location>
        <begin position="147"/>
        <end position="307"/>
    </location>
</feature>
<evidence type="ECO:0000256" key="11">
    <source>
        <dbReference type="PIRSR" id="PIRSR000102-1"/>
    </source>
</evidence>
<dbReference type="GO" id="GO:0006089">
    <property type="term" value="P:lactate metabolic process"/>
    <property type="evidence" value="ECO:0007669"/>
    <property type="project" value="TreeGrafter"/>
</dbReference>
<feature type="binding site" evidence="12">
    <location>
        <position position="153"/>
    </location>
    <ligand>
        <name>substrate</name>
    </ligand>
</feature>
<evidence type="ECO:0000256" key="9">
    <source>
        <dbReference type="ARBA" id="ARBA00056904"/>
    </source>
</evidence>
<dbReference type="UniPathway" id="UPA00554">
    <property type="reaction ID" value="UER00611"/>
</dbReference>
<evidence type="ECO:0000256" key="7">
    <source>
        <dbReference type="ARBA" id="ARBA00023027"/>
    </source>
</evidence>
<evidence type="ECO:0000259" key="15">
    <source>
        <dbReference type="Pfam" id="PF02866"/>
    </source>
</evidence>
<dbReference type="HAMAP" id="MF_00488">
    <property type="entry name" value="Lactate_dehydrog"/>
    <property type="match status" value="1"/>
</dbReference>
<dbReference type="Pfam" id="PF00056">
    <property type="entry name" value="Ldh_1_N"/>
    <property type="match status" value="1"/>
</dbReference>
<feature type="binding site" evidence="10">
    <location>
        <position position="15"/>
    </location>
    <ligand>
        <name>NAD(+)</name>
        <dbReference type="ChEBI" id="CHEBI:57540"/>
    </ligand>
</feature>
<dbReference type="PATRIC" id="fig|1423775.4.peg.1851"/>
<keyword evidence="17" id="KW-1185">Reference proteome</keyword>
<evidence type="ECO:0000256" key="5">
    <source>
        <dbReference type="ARBA" id="ARBA00016495"/>
    </source>
</evidence>
<dbReference type="InterPro" id="IPR022383">
    <property type="entry name" value="Lactate/malate_DH_C"/>
</dbReference>
<evidence type="ECO:0000256" key="6">
    <source>
        <dbReference type="ARBA" id="ARBA00023002"/>
    </source>
</evidence>
<dbReference type="Gene3D" id="3.40.50.720">
    <property type="entry name" value="NAD(P)-binding Rossmann-like Domain"/>
    <property type="match status" value="1"/>
</dbReference>
<feature type="active site" description="Proton acceptor" evidence="10 11">
    <location>
        <position position="177"/>
    </location>
</feature>
<dbReference type="InterPro" id="IPR018177">
    <property type="entry name" value="L-lactate_DH_AS"/>
</dbReference>
<dbReference type="NCBIfam" id="TIGR01771">
    <property type="entry name" value="L-LDH-NAD"/>
    <property type="match status" value="1"/>
</dbReference>
<dbReference type="PANTHER" id="PTHR43128">
    <property type="entry name" value="L-2-HYDROXYCARBOXYLATE DEHYDROGENASE (NAD(P)(+))"/>
    <property type="match status" value="1"/>
</dbReference>
<comment type="subcellular location">
    <subcellularLocation>
        <location evidence="10">Cytoplasm</location>
    </subcellularLocation>
</comment>
<feature type="binding site" evidence="10 12">
    <location>
        <position position="90"/>
    </location>
    <ligand>
        <name>substrate</name>
    </ligand>
</feature>
<evidence type="ECO:0000256" key="12">
    <source>
        <dbReference type="PIRSR" id="PIRSR000102-2"/>
    </source>
</evidence>
<comment type="caution">
    <text evidence="10">Lacks conserved residue(s) required for the propagation of feature annotation.</text>
</comment>
<evidence type="ECO:0000256" key="8">
    <source>
        <dbReference type="ARBA" id="ARBA00049258"/>
    </source>
</evidence>
<dbReference type="InterPro" id="IPR015955">
    <property type="entry name" value="Lactate_DH/Glyco_Ohase_4_C"/>
</dbReference>
<feature type="binding site" evidence="10">
    <location>
        <position position="42"/>
    </location>
    <ligand>
        <name>NAD(+)</name>
        <dbReference type="ChEBI" id="CHEBI:57540"/>
    </ligand>
</feature>
<keyword evidence="10" id="KW-0963">Cytoplasm</keyword>
<evidence type="ECO:0000256" key="10">
    <source>
        <dbReference type="HAMAP-Rule" id="MF_00488"/>
    </source>
</evidence>
<feature type="binding site" evidence="13">
    <location>
        <position position="97"/>
    </location>
    <ligand>
        <name>NAD(+)</name>
        <dbReference type="ChEBI" id="CHEBI:57540"/>
    </ligand>
</feature>
<dbReference type="PROSITE" id="PS00064">
    <property type="entry name" value="L_LDH"/>
    <property type="match status" value="1"/>
</dbReference>
<dbReference type="FunFam" id="3.40.50.720:FF:000018">
    <property type="entry name" value="Malate dehydrogenase"/>
    <property type="match status" value="1"/>
</dbReference>
<feature type="binding site" evidence="10">
    <location>
        <begin position="122"/>
        <end position="125"/>
    </location>
    <ligand>
        <name>substrate</name>
    </ligand>
</feature>
<dbReference type="NCBIfam" id="NF000824">
    <property type="entry name" value="PRK00066.1"/>
    <property type="match status" value="1"/>
</dbReference>
<comment type="caution">
    <text evidence="16">The sequence shown here is derived from an EMBL/GenBank/DDBJ whole genome shotgun (WGS) entry which is preliminary data.</text>
</comment>
<dbReference type="GO" id="GO:0004459">
    <property type="term" value="F:L-lactate dehydrogenase (NAD+) activity"/>
    <property type="evidence" value="ECO:0007669"/>
    <property type="project" value="UniProtKB-UniRule"/>
</dbReference>
<evidence type="ECO:0000256" key="2">
    <source>
        <dbReference type="ARBA" id="ARBA00006054"/>
    </source>
</evidence>
<dbReference type="GO" id="GO:0006096">
    <property type="term" value="P:glycolytic process"/>
    <property type="evidence" value="ECO:0007669"/>
    <property type="project" value="UniProtKB-UniRule"/>
</dbReference>
<keyword evidence="6 10" id="KW-0560">Oxidoreductase</keyword>
<dbReference type="PANTHER" id="PTHR43128:SF16">
    <property type="entry name" value="L-LACTATE DEHYDROGENASE"/>
    <property type="match status" value="1"/>
</dbReference>
<evidence type="ECO:0000256" key="3">
    <source>
        <dbReference type="ARBA" id="ARBA00011881"/>
    </source>
</evidence>
<dbReference type="Proteomes" id="UP000051248">
    <property type="component" value="Unassembled WGS sequence"/>
</dbReference>
<feature type="binding site" evidence="10 13">
    <location>
        <position position="37"/>
    </location>
    <ligand>
        <name>NAD(+)</name>
        <dbReference type="ChEBI" id="CHEBI:57540"/>
    </ligand>
</feature>
<dbReference type="PIRSF" id="PIRSF000102">
    <property type="entry name" value="Lac_mal_DH"/>
    <property type="match status" value="1"/>
</dbReference>
<feature type="binding site" evidence="13">
    <location>
        <begin position="11"/>
        <end position="16"/>
    </location>
    <ligand>
        <name>NAD(+)</name>
        <dbReference type="ChEBI" id="CHEBI:57540"/>
    </ligand>
</feature>
<dbReference type="Gene3D" id="3.90.110.10">
    <property type="entry name" value="Lactate dehydrogenase/glycoside hydrolase, family 4, C-terminal"/>
    <property type="match status" value="1"/>
</dbReference>
<evidence type="ECO:0000313" key="16">
    <source>
        <dbReference type="EMBL" id="KRK80394.1"/>
    </source>
</evidence>
<evidence type="ECO:0000256" key="1">
    <source>
        <dbReference type="ARBA" id="ARBA00004843"/>
    </source>
</evidence>
<dbReference type="OrthoDB" id="9802969at2"/>
<dbReference type="eggNOG" id="COG0039">
    <property type="taxonomic scope" value="Bacteria"/>
</dbReference>
<dbReference type="InterPro" id="IPR001236">
    <property type="entry name" value="Lactate/malate_DH_N"/>
</dbReference>
<dbReference type="InterPro" id="IPR001557">
    <property type="entry name" value="L-lactate/malate_DH"/>
</dbReference>
<dbReference type="EMBL" id="AZDZ01000003">
    <property type="protein sequence ID" value="KRK80394.1"/>
    <property type="molecule type" value="Genomic_DNA"/>
</dbReference>
<dbReference type="STRING" id="1423775.FD03_GL001814"/>
<dbReference type="InterPro" id="IPR036291">
    <property type="entry name" value="NAD(P)-bd_dom_sf"/>
</dbReference>
<dbReference type="Pfam" id="PF02866">
    <property type="entry name" value="Ldh_1_C"/>
    <property type="match status" value="1"/>
</dbReference>
<feature type="binding site" evidence="10">
    <location>
        <position position="67"/>
    </location>
    <ligand>
        <name>NAD(+)</name>
        <dbReference type="ChEBI" id="CHEBI:57540"/>
    </ligand>
</feature>
<feature type="binding site" evidence="10">
    <location>
        <position position="227"/>
    </location>
    <ligand>
        <name>substrate</name>
    </ligand>
</feature>
<feature type="binding site" evidence="12">
    <location>
        <position position="122"/>
    </location>
    <ligand>
        <name>substrate</name>
    </ligand>
</feature>
<evidence type="ECO:0000313" key="17">
    <source>
        <dbReference type="Proteomes" id="UP000051248"/>
    </source>
</evidence>
<comment type="pathway">
    <text evidence="1 10">Fermentation; pyruvate fermentation to lactate; (S)-lactate from pyruvate: step 1/1.</text>
</comment>
<dbReference type="SUPFAM" id="SSF51735">
    <property type="entry name" value="NAD(P)-binding Rossmann-fold domains"/>
    <property type="match status" value="1"/>
</dbReference>
<comment type="function">
    <text evidence="9 10">Catalyzes the conversion of lactate to pyruvate.</text>
</comment>
<comment type="similarity">
    <text evidence="2 10">Belongs to the LDH/MDH superfamily. LDH family.</text>
</comment>
<evidence type="ECO:0000256" key="4">
    <source>
        <dbReference type="ARBA" id="ARBA00012967"/>
    </source>
</evidence>
<dbReference type="CDD" id="cd05291">
    <property type="entry name" value="HicDH_like"/>
    <property type="match status" value="1"/>
</dbReference>
<feature type="binding site" evidence="10">
    <location>
        <position position="103"/>
    </location>
    <ligand>
        <name>NAD(+)</name>
        <dbReference type="ChEBI" id="CHEBI:57540"/>
    </ligand>
</feature>
<protein>
    <recommendedName>
        <fullName evidence="5 10">L-lactate dehydrogenase</fullName>
        <shortName evidence="10">L-LDH</shortName>
        <ecNumber evidence="4 10">1.1.1.27</ecNumber>
    </recommendedName>
</protein>
<gene>
    <name evidence="10" type="primary">ldh</name>
    <name evidence="16" type="ORF">FD03_GL001814</name>
</gene>
<dbReference type="AlphaFoldDB" id="A0A0R1KK73"/>
<proteinExistence type="inferred from homology"/>
<dbReference type="InterPro" id="IPR011304">
    <property type="entry name" value="L-lactate_DH"/>
</dbReference>
<feature type="binding site" evidence="10">
    <location>
        <begin position="150"/>
        <end position="153"/>
    </location>
    <ligand>
        <name>substrate</name>
    </ligand>
</feature>
<dbReference type="PRINTS" id="PR00086">
    <property type="entry name" value="LLDHDRGNASE"/>
</dbReference>
<feature type="binding site" evidence="12">
    <location>
        <position position="84"/>
    </location>
    <ligand>
        <name>substrate</name>
    </ligand>
</feature>
<evidence type="ECO:0000256" key="13">
    <source>
        <dbReference type="PIRSR" id="PIRSR000102-3"/>
    </source>
</evidence>
<accession>A0A0R1KK73</accession>
<dbReference type="RefSeq" id="WP_034543478.1">
    <property type="nucleotide sequence ID" value="NZ_AZDZ01000003.1"/>
</dbReference>
<comment type="catalytic activity">
    <reaction evidence="8 10">
        <text>(S)-lactate + NAD(+) = pyruvate + NADH + H(+)</text>
        <dbReference type="Rhea" id="RHEA:23444"/>
        <dbReference type="ChEBI" id="CHEBI:15361"/>
        <dbReference type="ChEBI" id="CHEBI:15378"/>
        <dbReference type="ChEBI" id="CHEBI:16651"/>
        <dbReference type="ChEBI" id="CHEBI:57540"/>
        <dbReference type="ChEBI" id="CHEBI:57945"/>
        <dbReference type="EC" id="1.1.1.27"/>
    </reaction>
</comment>
<comment type="subunit">
    <text evidence="3 10">Homotetramer.</text>
</comment>
<reference evidence="16 17" key="1">
    <citation type="journal article" date="2015" name="Genome Announc.">
        <title>Expanding the biotechnology potential of lactobacilli through comparative genomics of 213 strains and associated genera.</title>
        <authorList>
            <person name="Sun Z."/>
            <person name="Harris H.M."/>
            <person name="McCann A."/>
            <person name="Guo C."/>
            <person name="Argimon S."/>
            <person name="Zhang W."/>
            <person name="Yang X."/>
            <person name="Jeffery I.B."/>
            <person name="Cooney J.C."/>
            <person name="Kagawa T.F."/>
            <person name="Liu W."/>
            <person name="Song Y."/>
            <person name="Salvetti E."/>
            <person name="Wrobel A."/>
            <person name="Rasinkangas P."/>
            <person name="Parkhill J."/>
            <person name="Rea M.C."/>
            <person name="O'Sullivan O."/>
            <person name="Ritari J."/>
            <person name="Douillard F.P."/>
            <person name="Paul Ross R."/>
            <person name="Yang R."/>
            <person name="Briner A.E."/>
            <person name="Felis G.E."/>
            <person name="de Vos W.M."/>
            <person name="Barrangou R."/>
            <person name="Klaenhammer T.R."/>
            <person name="Caufield P.W."/>
            <person name="Cui Y."/>
            <person name="Zhang H."/>
            <person name="O'Toole P.W."/>
        </authorList>
    </citation>
    <scope>NUCLEOTIDE SEQUENCE [LARGE SCALE GENOMIC DNA]</scope>
    <source>
        <strain evidence="16 17">DSM 19682</strain>
    </source>
</reference>
<dbReference type="EC" id="1.1.1.27" evidence="4 10"/>
<feature type="domain" description="Lactate/malate dehydrogenase N-terminal" evidence="14">
    <location>
        <begin position="6"/>
        <end position="144"/>
    </location>
</feature>
<organism evidence="16 17">
    <name type="scientific">Companilactobacillus nodensis DSM 19682 = JCM 14932 = NBRC 107160</name>
    <dbReference type="NCBI Taxonomy" id="1423775"/>
    <lineage>
        <taxon>Bacteria</taxon>
        <taxon>Bacillati</taxon>
        <taxon>Bacillota</taxon>
        <taxon>Bacilli</taxon>
        <taxon>Lactobacillales</taxon>
        <taxon>Lactobacillaceae</taxon>
        <taxon>Companilactobacillus</taxon>
    </lineage>
</organism>
<keyword evidence="7 10" id="KW-0520">NAD</keyword>
<dbReference type="GO" id="GO:0005737">
    <property type="term" value="C:cytoplasm"/>
    <property type="evidence" value="ECO:0007669"/>
    <property type="project" value="UniProtKB-SubCell"/>
</dbReference>